<evidence type="ECO:0000313" key="3">
    <source>
        <dbReference type="Proteomes" id="UP001549921"/>
    </source>
</evidence>
<dbReference type="Proteomes" id="UP001549921">
    <property type="component" value="Unassembled WGS sequence"/>
</dbReference>
<dbReference type="EMBL" id="JBEDNZ010000025">
    <property type="protein sequence ID" value="KAL0810836.1"/>
    <property type="molecule type" value="Genomic_DNA"/>
</dbReference>
<dbReference type="CDD" id="cd15489">
    <property type="entry name" value="PHD_SF"/>
    <property type="match status" value="1"/>
</dbReference>
<organism evidence="2 3">
    <name type="scientific">Loxostege sticticalis</name>
    <name type="common">Beet webworm moth</name>
    <dbReference type="NCBI Taxonomy" id="481309"/>
    <lineage>
        <taxon>Eukaryota</taxon>
        <taxon>Metazoa</taxon>
        <taxon>Ecdysozoa</taxon>
        <taxon>Arthropoda</taxon>
        <taxon>Hexapoda</taxon>
        <taxon>Insecta</taxon>
        <taxon>Pterygota</taxon>
        <taxon>Neoptera</taxon>
        <taxon>Endopterygota</taxon>
        <taxon>Lepidoptera</taxon>
        <taxon>Glossata</taxon>
        <taxon>Ditrysia</taxon>
        <taxon>Pyraloidea</taxon>
        <taxon>Crambidae</taxon>
        <taxon>Pyraustinae</taxon>
        <taxon>Loxostege</taxon>
    </lineage>
</organism>
<evidence type="ECO:0000256" key="1">
    <source>
        <dbReference type="SAM" id="Coils"/>
    </source>
</evidence>
<reference evidence="2 3" key="1">
    <citation type="submission" date="2024-06" db="EMBL/GenBank/DDBJ databases">
        <title>A chromosome-level genome assembly of beet webworm, Loxostege sticticalis.</title>
        <authorList>
            <person name="Zhang Y."/>
        </authorList>
    </citation>
    <scope>NUCLEOTIDE SEQUENCE [LARGE SCALE GENOMIC DNA]</scope>
    <source>
        <strain evidence="2">AQ028</strain>
        <tissue evidence="2">Male pupae</tissue>
    </source>
</reference>
<dbReference type="AlphaFoldDB" id="A0ABD0S9V0"/>
<protein>
    <recommendedName>
        <fullName evidence="4">Zinc finger PHD-type domain-containing protein</fullName>
    </recommendedName>
</protein>
<sequence length="436" mass="50434">MSEKIQTDNTSVQFHYGDSKAAYFQLIAQRHHHERLDRKSYCNIVNYLKSQDDYVTGEVGLVERSSYYHKYELFAENDTHILIKRRDDPDDPVIRYLPLEDSFDFLIAVHMAVGHDKPEKFRKAVQEKYAVHESYVDFLLLTCNVCSEKRKRLESELKQESKQLNKKVRVEICDMGRRDGQFKFLLIYSDVDTSYTLLRPLMLKCASEVATEMLNIFAGFGPPAEIRTHESDEAFFTEVLTIINKFCPESQMPEVMTFKGKSNNDLLSLFDAWMAQTGHQNWGIACHLFQWSLNNTSTGIFISESNSLERSTKPLPETPFHNVIKSSHEVKLPEKRKREKIQQLDKPKSIQNDNTIVGDVDSLIAADILCYVCERRILKAYTCCVCHHSVHLFCSHNALNSKSNRIEYTCFLCIKVLEEKENSQQNIDGTVLICIE</sequence>
<proteinExistence type="predicted"/>
<accession>A0ABD0S9V0</accession>
<feature type="coiled-coil region" evidence="1">
    <location>
        <begin position="143"/>
        <end position="170"/>
    </location>
</feature>
<comment type="caution">
    <text evidence="2">The sequence shown here is derived from an EMBL/GenBank/DDBJ whole genome shotgun (WGS) entry which is preliminary data.</text>
</comment>
<evidence type="ECO:0008006" key="4">
    <source>
        <dbReference type="Google" id="ProtNLM"/>
    </source>
</evidence>
<keyword evidence="1" id="KW-0175">Coiled coil</keyword>
<name>A0ABD0S9V0_LOXSC</name>
<evidence type="ECO:0000313" key="2">
    <source>
        <dbReference type="EMBL" id="KAL0810836.1"/>
    </source>
</evidence>
<gene>
    <name evidence="2" type="ORF">ABMA28_010146</name>
</gene>